<proteinExistence type="predicted"/>
<sequence length="192" mass="21994">MKKYGLIGAVALITICCFYYNKAEQPTANIAHFSKQEKTQQSKLELDINQTILEQAKKCINKTPTRKNFHCPIDINTAETAINGKLNIMRTGNHYDIHTTDFVYSDKARKIQTSVTTEDQGFYQINDALQIVNFRLTFQQGDKHWYSESTKPFTFSESSDDAIKIVKGSARNYGCNNSYFDWHSNNQKVLNA</sequence>
<evidence type="ECO:0000313" key="2">
    <source>
        <dbReference type="Proteomes" id="UP000241440"/>
    </source>
</evidence>
<dbReference type="GeneID" id="61230224"/>
<dbReference type="EMBL" id="PYOY01000002">
    <property type="protein sequence ID" value="PSX08693.1"/>
    <property type="molecule type" value="Genomic_DNA"/>
</dbReference>
<dbReference type="AlphaFoldDB" id="A0A855SID2"/>
<organism evidence="1 2">
    <name type="scientific">Photobacterium angustum</name>
    <dbReference type="NCBI Taxonomy" id="661"/>
    <lineage>
        <taxon>Bacteria</taxon>
        <taxon>Pseudomonadati</taxon>
        <taxon>Pseudomonadota</taxon>
        <taxon>Gammaproteobacteria</taxon>
        <taxon>Vibrionales</taxon>
        <taxon>Vibrionaceae</taxon>
        <taxon>Photobacterium</taxon>
    </lineage>
</organism>
<evidence type="ECO:0000313" key="1">
    <source>
        <dbReference type="EMBL" id="PSX08693.1"/>
    </source>
</evidence>
<name>A0A855SID2_PHOAN</name>
<protein>
    <submittedName>
        <fullName evidence="1">Uncharacterized protein</fullName>
    </submittedName>
</protein>
<gene>
    <name evidence="1" type="ORF">C0W41_06295</name>
</gene>
<reference evidence="1 2" key="1">
    <citation type="submission" date="2018-01" db="EMBL/GenBank/DDBJ databases">
        <title>Whole genome sequencing of Histamine producing bacteria.</title>
        <authorList>
            <person name="Butler K."/>
        </authorList>
    </citation>
    <scope>NUCLEOTIDE SEQUENCE [LARGE SCALE GENOMIC DNA]</scope>
    <source>
        <strain evidence="1 2">A2-1</strain>
    </source>
</reference>
<comment type="caution">
    <text evidence="1">The sequence shown here is derived from an EMBL/GenBank/DDBJ whole genome shotgun (WGS) entry which is preliminary data.</text>
</comment>
<dbReference type="Proteomes" id="UP000241440">
    <property type="component" value="Unassembled WGS sequence"/>
</dbReference>
<dbReference type="RefSeq" id="WP_045082356.1">
    <property type="nucleotide sequence ID" value="NZ_JZSX01000001.1"/>
</dbReference>
<accession>A0A855SID2</accession>